<dbReference type="Proteomes" id="UP001595693">
    <property type="component" value="Unassembled WGS sequence"/>
</dbReference>
<gene>
    <name evidence="2" type="ORF">ACFOW3_23530</name>
</gene>
<keyword evidence="3" id="KW-1185">Reference proteome</keyword>
<accession>A0ABV8DGE8</accession>
<evidence type="ECO:0000256" key="1">
    <source>
        <dbReference type="SAM" id="MobiDB-lite"/>
    </source>
</evidence>
<sequence length="232" mass="25385">MTTLAQTYVHFKTDASPEKLDVARKYFLYVAALSASEHFKNEVLIDLRVEEGSLKGWITVAGALYAGICAYGSFREGIDYLVKDGKEFSDFVIKRTLSDAAPPAGALVRAERRLGVPGQISRLLPLVEKAEAEFQAGNAVAGREHLAQARVQLDRIEKELLLAGETDALNQLKTNIPSVLLAPQPGPVPTTPVQTLYVPAVLLDNRRRDQSNLSPQKILSMFDTPPKPPHLG</sequence>
<reference evidence="3" key="1">
    <citation type="journal article" date="2019" name="Int. J. Syst. Evol. Microbiol.">
        <title>The Global Catalogue of Microorganisms (GCM) 10K type strain sequencing project: providing services to taxonomists for standard genome sequencing and annotation.</title>
        <authorList>
            <consortium name="The Broad Institute Genomics Platform"/>
            <consortium name="The Broad Institute Genome Sequencing Center for Infectious Disease"/>
            <person name="Wu L."/>
            <person name="Ma J."/>
        </authorList>
    </citation>
    <scope>NUCLEOTIDE SEQUENCE [LARGE SCALE GENOMIC DNA]</scope>
    <source>
        <strain evidence="3">CCUG 2113</strain>
    </source>
</reference>
<evidence type="ECO:0000313" key="3">
    <source>
        <dbReference type="Proteomes" id="UP001595693"/>
    </source>
</evidence>
<feature type="region of interest" description="Disordered" evidence="1">
    <location>
        <begin position="213"/>
        <end position="232"/>
    </location>
</feature>
<name>A0ABV8DGE8_9BURK</name>
<proteinExistence type="predicted"/>
<dbReference type="RefSeq" id="WP_055402201.1">
    <property type="nucleotide sequence ID" value="NZ_JBHSAJ010000069.1"/>
</dbReference>
<protein>
    <submittedName>
        <fullName evidence="2">Uncharacterized protein</fullName>
    </submittedName>
</protein>
<dbReference type="EMBL" id="JBHSAJ010000069">
    <property type="protein sequence ID" value="MFC3937605.1"/>
    <property type="molecule type" value="Genomic_DNA"/>
</dbReference>
<comment type="caution">
    <text evidence="2">The sequence shown here is derived from an EMBL/GenBank/DDBJ whole genome shotgun (WGS) entry which is preliminary data.</text>
</comment>
<evidence type="ECO:0000313" key="2">
    <source>
        <dbReference type="EMBL" id="MFC3937605.1"/>
    </source>
</evidence>
<organism evidence="2 3">
    <name type="scientific">Acidovorax facilis</name>
    <dbReference type="NCBI Taxonomy" id="12917"/>
    <lineage>
        <taxon>Bacteria</taxon>
        <taxon>Pseudomonadati</taxon>
        <taxon>Pseudomonadota</taxon>
        <taxon>Betaproteobacteria</taxon>
        <taxon>Burkholderiales</taxon>
        <taxon>Comamonadaceae</taxon>
        <taxon>Acidovorax</taxon>
    </lineage>
</organism>